<evidence type="ECO:0000313" key="1">
    <source>
        <dbReference type="EMBL" id="TCK99791.1"/>
    </source>
</evidence>
<reference evidence="1 2" key="1">
    <citation type="submission" date="2019-03" db="EMBL/GenBank/DDBJ databases">
        <title>Genomic Encyclopedia of Archaeal and Bacterial Type Strains, Phase II (KMG-II): from individual species to whole genera.</title>
        <authorList>
            <person name="Goeker M."/>
        </authorList>
    </citation>
    <scope>NUCLEOTIDE SEQUENCE [LARGE SCALE GENOMIC DNA]</scope>
    <source>
        <strain evidence="1 2">DSM 26433</strain>
    </source>
</reference>
<comment type="caution">
    <text evidence="1">The sequence shown here is derived from an EMBL/GenBank/DDBJ whole genome shotgun (WGS) entry which is preliminary data.</text>
</comment>
<gene>
    <name evidence="1" type="ORF">BXY66_3495</name>
</gene>
<keyword evidence="2" id="KW-1185">Reference proteome</keyword>
<dbReference type="Proteomes" id="UP000295673">
    <property type="component" value="Unassembled WGS sequence"/>
</dbReference>
<dbReference type="AlphaFoldDB" id="A0A4R1N2V2"/>
<evidence type="ECO:0000313" key="2">
    <source>
        <dbReference type="Proteomes" id="UP000295673"/>
    </source>
</evidence>
<dbReference type="Pfam" id="PF12860">
    <property type="entry name" value="PAS_7"/>
    <property type="match status" value="1"/>
</dbReference>
<dbReference type="EMBL" id="SMGR01000004">
    <property type="protein sequence ID" value="TCK99791.1"/>
    <property type="molecule type" value="Genomic_DNA"/>
</dbReference>
<proteinExistence type="predicted"/>
<sequence>MFDSSIDFLLVALGMSAVFLTLGFLTLFLGPRPAKAATVSEAVCIYRNGILIEANPEGMRQLAVHGGGSDTNWRALRSMLSDRFPDFPQNQGTSQAQDITILAPTDSRDTSFVTIDQTNDTARVTFSLQHPEKTDTRRIETDISLRAPYPIWTCDAQGSISWCNDAYRDLAARMGYGNQTLPQLFETARNQDGATPFRTGIAMPDGLTLWFDVARISIGSKTVFFASDANTVVYAEMAQRNIVQTLSKTFSQLPTGLAVFDRGRKLILFNPPLATFTGLTPPFLSATPHITDFFDQLREKRIAPQPKSSKPWQKHVADIIHATEAGQFNESWELPDGKTYRVCGRPLQDGAIALMIDDITAEMTLTRRFRSEIEVAHAAIDALDDPVALFSRSGDHLLCNTSYRNFWKVDPDSTFADYTIHDATTLWAGEICDSPAWRAFEEAALTDSPRQLWTGTLPLRRFGVMQATLTPISGGATLVTFRRAAEVKITQPA</sequence>
<dbReference type="RefSeq" id="WP_132861624.1">
    <property type="nucleotide sequence ID" value="NZ_SMGR01000004.1"/>
</dbReference>
<dbReference type="OrthoDB" id="9797304at2"/>
<protein>
    <submittedName>
        <fullName evidence="1">PAS domain-containing protein</fullName>
    </submittedName>
</protein>
<accession>A0A4R1N2V2</accession>
<name>A0A4R1N2V2_9RHOB</name>
<organism evidence="1 2">
    <name type="scientific">Shimia isoporae</name>
    <dbReference type="NCBI Taxonomy" id="647720"/>
    <lineage>
        <taxon>Bacteria</taxon>
        <taxon>Pseudomonadati</taxon>
        <taxon>Pseudomonadota</taxon>
        <taxon>Alphaproteobacteria</taxon>
        <taxon>Rhodobacterales</taxon>
        <taxon>Roseobacteraceae</taxon>
    </lineage>
</organism>